<accession>A0A7K1FIJ2</accession>
<sequence>MTVVFVIAAALFGVGAIGAAVRLVRGPSLLDRAVALDVLLAVVTGVIVLIAAIERSATTLVIGVVVALLGFIGSAGLAKLLPGERQ</sequence>
<dbReference type="PANTHER" id="PTHR34702">
    <property type="entry name" value="NA(+)/H(+) ANTIPORTER SUBUNIT F1"/>
    <property type="match status" value="1"/>
</dbReference>
<evidence type="ECO:0000256" key="3">
    <source>
        <dbReference type="ARBA" id="ARBA00022448"/>
    </source>
</evidence>
<dbReference type="EMBL" id="WLYK01000001">
    <property type="protein sequence ID" value="MTD13269.1"/>
    <property type="molecule type" value="Genomic_DNA"/>
</dbReference>
<proteinExistence type="inferred from homology"/>
<reference evidence="9 10" key="1">
    <citation type="submission" date="2019-11" db="EMBL/GenBank/DDBJ databases">
        <authorList>
            <person name="Jiang L.-Q."/>
        </authorList>
    </citation>
    <scope>NUCLEOTIDE SEQUENCE [LARGE SCALE GENOMIC DNA]</scope>
    <source>
        <strain evidence="9 10">YIM 132087</strain>
    </source>
</reference>
<keyword evidence="10" id="KW-1185">Reference proteome</keyword>
<dbReference type="PANTHER" id="PTHR34702:SF1">
    <property type="entry name" value="NA(+)_H(+) ANTIPORTER SUBUNIT F"/>
    <property type="match status" value="1"/>
</dbReference>
<evidence type="ECO:0000256" key="7">
    <source>
        <dbReference type="ARBA" id="ARBA00023136"/>
    </source>
</evidence>
<dbReference type="Proteomes" id="UP000460221">
    <property type="component" value="Unassembled WGS sequence"/>
</dbReference>
<evidence type="ECO:0000313" key="9">
    <source>
        <dbReference type="EMBL" id="MTD13269.1"/>
    </source>
</evidence>
<dbReference type="InterPro" id="IPR007208">
    <property type="entry name" value="MrpF/PhaF-like"/>
</dbReference>
<feature type="transmembrane region" description="Helical" evidence="8">
    <location>
        <begin position="60"/>
        <end position="81"/>
    </location>
</feature>
<evidence type="ECO:0000256" key="5">
    <source>
        <dbReference type="ARBA" id="ARBA00022692"/>
    </source>
</evidence>
<evidence type="ECO:0000313" key="10">
    <source>
        <dbReference type="Proteomes" id="UP000460221"/>
    </source>
</evidence>
<dbReference type="Pfam" id="PF04066">
    <property type="entry name" value="MrpF_PhaF"/>
    <property type="match status" value="1"/>
</dbReference>
<comment type="similarity">
    <text evidence="2">Belongs to the CPA3 antiporters (TC 2.A.63) subunit F family.</text>
</comment>
<name>A0A7K1FIJ2_9ACTN</name>
<dbReference type="GO" id="GO:0015385">
    <property type="term" value="F:sodium:proton antiporter activity"/>
    <property type="evidence" value="ECO:0007669"/>
    <property type="project" value="TreeGrafter"/>
</dbReference>
<protein>
    <submittedName>
        <fullName evidence="9">Cation:proton antiporter</fullName>
    </submittedName>
</protein>
<evidence type="ECO:0000256" key="1">
    <source>
        <dbReference type="ARBA" id="ARBA00004651"/>
    </source>
</evidence>
<keyword evidence="5 8" id="KW-0812">Transmembrane</keyword>
<evidence type="ECO:0000256" key="2">
    <source>
        <dbReference type="ARBA" id="ARBA00009212"/>
    </source>
</evidence>
<comment type="subcellular location">
    <subcellularLocation>
        <location evidence="1">Cell membrane</location>
        <topology evidence="1">Multi-pass membrane protein</topology>
    </subcellularLocation>
</comment>
<dbReference type="RefSeq" id="WP_154767158.1">
    <property type="nucleotide sequence ID" value="NZ_WLYK01000001.1"/>
</dbReference>
<organism evidence="9 10">
    <name type="scientific">Nakamurella alba</name>
    <dbReference type="NCBI Taxonomy" id="2665158"/>
    <lineage>
        <taxon>Bacteria</taxon>
        <taxon>Bacillati</taxon>
        <taxon>Actinomycetota</taxon>
        <taxon>Actinomycetes</taxon>
        <taxon>Nakamurellales</taxon>
        <taxon>Nakamurellaceae</taxon>
        <taxon>Nakamurella</taxon>
    </lineage>
</organism>
<evidence type="ECO:0000256" key="4">
    <source>
        <dbReference type="ARBA" id="ARBA00022475"/>
    </source>
</evidence>
<evidence type="ECO:0000256" key="6">
    <source>
        <dbReference type="ARBA" id="ARBA00022989"/>
    </source>
</evidence>
<keyword evidence="3" id="KW-0813">Transport</keyword>
<feature type="transmembrane region" description="Helical" evidence="8">
    <location>
        <begin position="34"/>
        <end position="53"/>
    </location>
</feature>
<comment type="caution">
    <text evidence="9">The sequence shown here is derived from an EMBL/GenBank/DDBJ whole genome shotgun (WGS) entry which is preliminary data.</text>
</comment>
<keyword evidence="6 8" id="KW-1133">Transmembrane helix</keyword>
<dbReference type="AlphaFoldDB" id="A0A7K1FIJ2"/>
<keyword evidence="7 8" id="KW-0472">Membrane</keyword>
<dbReference type="GO" id="GO:0005886">
    <property type="term" value="C:plasma membrane"/>
    <property type="evidence" value="ECO:0007669"/>
    <property type="project" value="UniProtKB-SubCell"/>
</dbReference>
<gene>
    <name evidence="9" type="ORF">GIS00_04815</name>
</gene>
<keyword evidence="4" id="KW-1003">Cell membrane</keyword>
<evidence type="ECO:0000256" key="8">
    <source>
        <dbReference type="SAM" id="Phobius"/>
    </source>
</evidence>